<evidence type="ECO:0000256" key="4">
    <source>
        <dbReference type="ARBA" id="ARBA00022833"/>
    </source>
</evidence>
<feature type="signal peptide" evidence="5">
    <location>
        <begin position="1"/>
        <end position="27"/>
    </location>
</feature>
<dbReference type="InterPro" id="IPR011059">
    <property type="entry name" value="Metal-dep_hydrolase_composite"/>
</dbReference>
<evidence type="ECO:0000256" key="2">
    <source>
        <dbReference type="ARBA" id="ARBA00022723"/>
    </source>
</evidence>
<dbReference type="GeneID" id="19901549"/>
<protein>
    <recommendedName>
        <fullName evidence="6">Amidohydrolase-related domain-containing protein</fullName>
    </recommendedName>
</protein>
<dbReference type="PANTHER" id="PTHR11271">
    <property type="entry name" value="GUANINE DEAMINASE"/>
    <property type="match status" value="1"/>
</dbReference>
<dbReference type="PANTHER" id="PTHR11271:SF37">
    <property type="entry name" value="FAMILY PROTEIN, PUTATIVE (AFU_ORTHOLOGUE AFUA_4G00460)-RELATED"/>
    <property type="match status" value="1"/>
</dbReference>
<dbReference type="GO" id="GO:0019239">
    <property type="term" value="F:deaminase activity"/>
    <property type="evidence" value="ECO:0007669"/>
    <property type="project" value="TreeGrafter"/>
</dbReference>
<keyword evidence="2" id="KW-0479">Metal-binding</keyword>
<evidence type="ECO:0000256" key="1">
    <source>
        <dbReference type="ARBA" id="ARBA00001947"/>
    </source>
</evidence>
<dbReference type="InterPro" id="IPR051607">
    <property type="entry name" value="Metallo-dep_hydrolases"/>
</dbReference>
<dbReference type="Pfam" id="PF01979">
    <property type="entry name" value="Amidohydro_1"/>
    <property type="match status" value="1"/>
</dbReference>
<dbReference type="Gene3D" id="2.30.40.10">
    <property type="entry name" value="Urease, subunit C, domain 1"/>
    <property type="match status" value="1"/>
</dbReference>
<gene>
    <name evidence="7" type="ORF">W97_04238</name>
</gene>
<dbReference type="Proteomes" id="UP000016924">
    <property type="component" value="Unassembled WGS sequence"/>
</dbReference>
<feature type="chain" id="PRO_5004450781" description="Amidohydrolase-related domain-containing protein" evidence="5">
    <location>
        <begin position="28"/>
        <end position="510"/>
    </location>
</feature>
<evidence type="ECO:0000313" key="8">
    <source>
        <dbReference type="Proteomes" id="UP000016924"/>
    </source>
</evidence>
<dbReference type="GO" id="GO:0046872">
    <property type="term" value="F:metal ion binding"/>
    <property type="evidence" value="ECO:0007669"/>
    <property type="project" value="UniProtKB-KW"/>
</dbReference>
<dbReference type="eggNOG" id="ENOG502R7K9">
    <property type="taxonomic scope" value="Eukaryota"/>
</dbReference>
<keyword evidence="4" id="KW-0862">Zinc</keyword>
<dbReference type="GO" id="GO:0005829">
    <property type="term" value="C:cytosol"/>
    <property type="evidence" value="ECO:0007669"/>
    <property type="project" value="TreeGrafter"/>
</dbReference>
<comment type="cofactor">
    <cofactor evidence="1">
        <name>Zn(2+)</name>
        <dbReference type="ChEBI" id="CHEBI:29105"/>
    </cofactor>
</comment>
<dbReference type="SUPFAM" id="SSF51556">
    <property type="entry name" value="Metallo-dependent hydrolases"/>
    <property type="match status" value="1"/>
</dbReference>
<keyword evidence="3" id="KW-0378">Hydrolase</keyword>
<evidence type="ECO:0000256" key="5">
    <source>
        <dbReference type="SAM" id="SignalP"/>
    </source>
</evidence>
<dbReference type="HOGENOM" id="CLU_012358_11_1_1"/>
<sequence length="510" mass="55944">MGALTFLSSSLAVCQLLLLLLPSIARCADTLFEGGTVISFDDATQNVQVLYNTSILVSGNEITSIFPQSRNITLPPGTEIIPSEGKILSPGFVDTHRHLWQTAFRTIASNTSLAEYFSRYGEFTQVGTVYSADDIYYGQLTGIYESLNAGVTSILDHAHHTWSNDTALAGLNASVESGARVWWCYAIHNLTNGYSREEQLAYFQDLLEDGPSRNSSTVEVGLAYDMLSLDTPPAVQTVVDLAIQQNVSLITMHTLGGPWGYLNGPTLANSYGILNTTIPIVFSHGSYLSVEDVQLLRSTNQYLSITPESEMHYGHTHPISHLAQDQAALGIDTHFTFSADIITQARLWLQVTRRLLYQQVLENWRIPRNNPMSVNQAFLLATRSGGLALRRPDIGVLREGAKADIVVFDGSSPNMLGWADPVAAVVLHSNVGDVQHVMVDGVFKKRDFRLTVGDDYAEVQQRFLASARRIQAIWEETPLPGLQGEFQSGSGIYYADAMTADVVRGNGTGY</sequence>
<dbReference type="InterPro" id="IPR032466">
    <property type="entry name" value="Metal_Hydrolase"/>
</dbReference>
<dbReference type="OrthoDB" id="194468at2759"/>
<keyword evidence="5" id="KW-0732">Signal</keyword>
<dbReference type="OMA" id="EMITECA"/>
<evidence type="ECO:0000256" key="3">
    <source>
        <dbReference type="ARBA" id="ARBA00022801"/>
    </source>
</evidence>
<dbReference type="InterPro" id="IPR006680">
    <property type="entry name" value="Amidohydro-rel"/>
</dbReference>
<proteinExistence type="predicted"/>
<keyword evidence="8" id="KW-1185">Reference proteome</keyword>
<evidence type="ECO:0000313" key="7">
    <source>
        <dbReference type="EMBL" id="EON65003.1"/>
    </source>
</evidence>
<reference evidence="8" key="1">
    <citation type="submission" date="2012-06" db="EMBL/GenBank/DDBJ databases">
        <title>The genome sequence of Coniosporium apollinis CBS 100218.</title>
        <authorList>
            <consortium name="The Broad Institute Genome Sequencing Platform"/>
            <person name="Cuomo C."/>
            <person name="Gorbushina A."/>
            <person name="Noack S."/>
            <person name="Walker B."/>
            <person name="Young S.K."/>
            <person name="Zeng Q."/>
            <person name="Gargeya S."/>
            <person name="Fitzgerald M."/>
            <person name="Haas B."/>
            <person name="Abouelleil A."/>
            <person name="Alvarado L."/>
            <person name="Arachchi H.M."/>
            <person name="Berlin A.M."/>
            <person name="Chapman S.B."/>
            <person name="Goldberg J."/>
            <person name="Griggs A."/>
            <person name="Gujja S."/>
            <person name="Hansen M."/>
            <person name="Howarth C."/>
            <person name="Imamovic A."/>
            <person name="Larimer J."/>
            <person name="McCowan C."/>
            <person name="Montmayeur A."/>
            <person name="Murphy C."/>
            <person name="Neiman D."/>
            <person name="Pearson M."/>
            <person name="Priest M."/>
            <person name="Roberts A."/>
            <person name="Saif S."/>
            <person name="Shea T."/>
            <person name="Sisk P."/>
            <person name="Sykes S."/>
            <person name="Wortman J."/>
            <person name="Nusbaum C."/>
            <person name="Birren B."/>
        </authorList>
    </citation>
    <scope>NUCLEOTIDE SEQUENCE [LARGE SCALE GENOMIC DNA]</scope>
    <source>
        <strain evidence="8">CBS 100218</strain>
    </source>
</reference>
<name>R7YT41_CONA1</name>
<dbReference type="AlphaFoldDB" id="R7YT41"/>
<feature type="domain" description="Amidohydrolase-related" evidence="6">
    <location>
        <begin position="87"/>
        <end position="442"/>
    </location>
</feature>
<organism evidence="7 8">
    <name type="scientific">Coniosporium apollinis (strain CBS 100218)</name>
    <name type="common">Rock-inhabiting black yeast</name>
    <dbReference type="NCBI Taxonomy" id="1168221"/>
    <lineage>
        <taxon>Eukaryota</taxon>
        <taxon>Fungi</taxon>
        <taxon>Dikarya</taxon>
        <taxon>Ascomycota</taxon>
        <taxon>Pezizomycotina</taxon>
        <taxon>Dothideomycetes</taxon>
        <taxon>Dothideomycetes incertae sedis</taxon>
        <taxon>Coniosporium</taxon>
    </lineage>
</organism>
<dbReference type="Gene3D" id="3.20.20.140">
    <property type="entry name" value="Metal-dependent hydrolases"/>
    <property type="match status" value="1"/>
</dbReference>
<dbReference type="EMBL" id="JH767571">
    <property type="protein sequence ID" value="EON65003.1"/>
    <property type="molecule type" value="Genomic_DNA"/>
</dbReference>
<dbReference type="SUPFAM" id="SSF51338">
    <property type="entry name" value="Composite domain of metallo-dependent hydrolases"/>
    <property type="match status" value="2"/>
</dbReference>
<accession>R7YT41</accession>
<evidence type="ECO:0000259" key="6">
    <source>
        <dbReference type="Pfam" id="PF01979"/>
    </source>
</evidence>
<dbReference type="RefSeq" id="XP_007780320.1">
    <property type="nucleotide sequence ID" value="XM_007782130.1"/>
</dbReference>
<dbReference type="STRING" id="1168221.R7YT41"/>